<feature type="region of interest" description="Disordered" evidence="1">
    <location>
        <begin position="175"/>
        <end position="225"/>
    </location>
</feature>
<evidence type="ECO:0000256" key="1">
    <source>
        <dbReference type="SAM" id="MobiDB-lite"/>
    </source>
</evidence>
<keyword evidence="3" id="KW-1185">Reference proteome</keyword>
<organism evidence="2 3">
    <name type="scientific">Tetraparma gracilis</name>
    <dbReference type="NCBI Taxonomy" id="2962635"/>
    <lineage>
        <taxon>Eukaryota</taxon>
        <taxon>Sar</taxon>
        <taxon>Stramenopiles</taxon>
        <taxon>Ochrophyta</taxon>
        <taxon>Bolidophyceae</taxon>
        <taxon>Parmales</taxon>
        <taxon>Triparmaceae</taxon>
        <taxon>Tetraparma</taxon>
    </lineage>
</organism>
<feature type="compositionally biased region" description="Low complexity" evidence="1">
    <location>
        <begin position="13"/>
        <end position="44"/>
    </location>
</feature>
<feature type="compositionally biased region" description="Low complexity" evidence="1">
    <location>
        <begin position="178"/>
        <end position="194"/>
    </location>
</feature>
<dbReference type="EMBL" id="BRYB01003619">
    <property type="protein sequence ID" value="GMI39641.1"/>
    <property type="molecule type" value="Genomic_DNA"/>
</dbReference>
<dbReference type="Proteomes" id="UP001165060">
    <property type="component" value="Unassembled WGS sequence"/>
</dbReference>
<accession>A0ABQ6N3E0</accession>
<sequence length="275" mass="27355">MVTKTLAERAGVSAASASSKAAASTSSKAAANDKSAAADSSSDSDATRLEPSKLRHRLLAYGGVGDPGPARGPSISPAPAAPRPAPPAPAPRLELSHAPASSAPPACAACSFPVAPPGAVFVRGAAPLAYHVDCVSPALCREALADDLAGMGGGRLKESERAIVRACFRKTVMDDEPAAPATTTTTTTSSSSPKRPAEPLPSSPPPKRHAVTPRPPPPPLAPAAPGGALAAVLANQSSMFAFLSSNPSVSLPEGAIGTMLEAQKVAMAADRAGGR</sequence>
<name>A0ABQ6N3E0_9STRA</name>
<feature type="compositionally biased region" description="Pro residues" evidence="1">
    <location>
        <begin position="79"/>
        <end position="90"/>
    </location>
</feature>
<evidence type="ECO:0008006" key="4">
    <source>
        <dbReference type="Google" id="ProtNLM"/>
    </source>
</evidence>
<feature type="region of interest" description="Disordered" evidence="1">
    <location>
        <begin position="1"/>
        <end position="99"/>
    </location>
</feature>
<protein>
    <recommendedName>
        <fullName evidence="4">PARP-type domain-containing protein</fullName>
    </recommendedName>
</protein>
<reference evidence="2 3" key="1">
    <citation type="journal article" date="2023" name="Commun. Biol.">
        <title>Genome analysis of Parmales, the sister group of diatoms, reveals the evolutionary specialization of diatoms from phago-mixotrophs to photoautotrophs.</title>
        <authorList>
            <person name="Ban H."/>
            <person name="Sato S."/>
            <person name="Yoshikawa S."/>
            <person name="Yamada K."/>
            <person name="Nakamura Y."/>
            <person name="Ichinomiya M."/>
            <person name="Sato N."/>
            <person name="Blanc-Mathieu R."/>
            <person name="Endo H."/>
            <person name="Kuwata A."/>
            <person name="Ogata H."/>
        </authorList>
    </citation>
    <scope>NUCLEOTIDE SEQUENCE [LARGE SCALE GENOMIC DNA]</scope>
</reference>
<evidence type="ECO:0000313" key="2">
    <source>
        <dbReference type="EMBL" id="GMI39641.1"/>
    </source>
</evidence>
<gene>
    <name evidence="2" type="ORF">TeGR_g11873</name>
</gene>
<feature type="compositionally biased region" description="Pro residues" evidence="1">
    <location>
        <begin position="213"/>
        <end position="222"/>
    </location>
</feature>
<comment type="caution">
    <text evidence="2">The sequence shown here is derived from an EMBL/GenBank/DDBJ whole genome shotgun (WGS) entry which is preliminary data.</text>
</comment>
<evidence type="ECO:0000313" key="3">
    <source>
        <dbReference type="Proteomes" id="UP001165060"/>
    </source>
</evidence>
<proteinExistence type="predicted"/>
<feature type="compositionally biased region" description="Low complexity" evidence="1">
    <location>
        <begin position="67"/>
        <end position="78"/>
    </location>
</feature>